<name>A0ABW1EWF3_9ACTN</name>
<sequence>MQPGGAEANVEIHTGPPRRPLRTAPVPAAEPVHGGQAERAEAAARCDRLLRDTLDAVRPELAWRHGPTRTGTRLLAPGSGPDGGAVHWYVSRSLDIVTVISPARRPELPGMVAAAWQRRGWRLTSVNAGRPLPGLAAVTPDGYRLGLEFGPLGQARLTAASPGTAARPGWSAEAADAAPLPGAGGGTAALPRIRCAFWSALG</sequence>
<feature type="region of interest" description="Disordered" evidence="1">
    <location>
        <begin position="1"/>
        <end position="38"/>
    </location>
</feature>
<accession>A0ABW1EWF3</accession>
<dbReference type="Proteomes" id="UP001596067">
    <property type="component" value="Unassembled WGS sequence"/>
</dbReference>
<dbReference type="EMBL" id="JBHSOD010000015">
    <property type="protein sequence ID" value="MFC5886267.1"/>
    <property type="molecule type" value="Genomic_DNA"/>
</dbReference>
<keyword evidence="3" id="KW-1185">Reference proteome</keyword>
<evidence type="ECO:0000313" key="2">
    <source>
        <dbReference type="EMBL" id="MFC5886267.1"/>
    </source>
</evidence>
<gene>
    <name evidence="2" type="ORF">ACFP0N_14975</name>
</gene>
<comment type="caution">
    <text evidence="2">The sequence shown here is derived from an EMBL/GenBank/DDBJ whole genome shotgun (WGS) entry which is preliminary data.</text>
</comment>
<proteinExistence type="predicted"/>
<protein>
    <submittedName>
        <fullName evidence="2">Uncharacterized protein</fullName>
    </submittedName>
</protein>
<evidence type="ECO:0000256" key="1">
    <source>
        <dbReference type="SAM" id="MobiDB-lite"/>
    </source>
</evidence>
<organism evidence="2 3">
    <name type="scientific">Kitasatospora aburaviensis</name>
    <dbReference type="NCBI Taxonomy" id="67265"/>
    <lineage>
        <taxon>Bacteria</taxon>
        <taxon>Bacillati</taxon>
        <taxon>Actinomycetota</taxon>
        <taxon>Actinomycetes</taxon>
        <taxon>Kitasatosporales</taxon>
        <taxon>Streptomycetaceae</taxon>
        <taxon>Kitasatospora</taxon>
    </lineage>
</organism>
<reference evidence="3" key="1">
    <citation type="journal article" date="2019" name="Int. J. Syst. Evol. Microbiol.">
        <title>The Global Catalogue of Microorganisms (GCM) 10K type strain sequencing project: providing services to taxonomists for standard genome sequencing and annotation.</title>
        <authorList>
            <consortium name="The Broad Institute Genomics Platform"/>
            <consortium name="The Broad Institute Genome Sequencing Center for Infectious Disease"/>
            <person name="Wu L."/>
            <person name="Ma J."/>
        </authorList>
    </citation>
    <scope>NUCLEOTIDE SEQUENCE [LARGE SCALE GENOMIC DNA]</scope>
    <source>
        <strain evidence="3">CGMCC 4.1469</strain>
    </source>
</reference>
<evidence type="ECO:0000313" key="3">
    <source>
        <dbReference type="Proteomes" id="UP001596067"/>
    </source>
</evidence>
<dbReference type="RefSeq" id="WP_313764631.1">
    <property type="nucleotide sequence ID" value="NZ_BAAAVH010000071.1"/>
</dbReference>